<evidence type="ECO:0000259" key="1">
    <source>
        <dbReference type="PROSITE" id="PS50132"/>
    </source>
</evidence>
<name>A0A8S2X731_9BILA</name>
<feature type="non-terminal residue" evidence="3">
    <location>
        <position position="1"/>
    </location>
</feature>
<dbReference type="EMBL" id="CAJOBA010090437">
    <property type="protein sequence ID" value="CAF4482139.1"/>
    <property type="molecule type" value="Genomic_DNA"/>
</dbReference>
<dbReference type="PANTHER" id="PTHR45872:SF2">
    <property type="entry name" value="RHO GUANINE NUCLEOTIDE EXCHANGE FACTOR 2, ISOFORM D"/>
    <property type="match status" value="1"/>
</dbReference>
<feature type="domain" description="RGS" evidence="1">
    <location>
        <begin position="10"/>
        <end position="114"/>
    </location>
</feature>
<dbReference type="GO" id="GO:0005737">
    <property type="term" value="C:cytoplasm"/>
    <property type="evidence" value="ECO:0007669"/>
    <property type="project" value="InterPro"/>
</dbReference>
<dbReference type="GO" id="GO:0001664">
    <property type="term" value="F:G protein-coupled receptor binding"/>
    <property type="evidence" value="ECO:0007669"/>
    <property type="project" value="TreeGrafter"/>
</dbReference>
<dbReference type="PANTHER" id="PTHR45872">
    <property type="entry name" value="RHO GUANINE NUCLEOTIDE EXCHANGE FACTOR 2, ISOFORM D"/>
    <property type="match status" value="1"/>
</dbReference>
<comment type="caution">
    <text evidence="3">The sequence shown here is derived from an EMBL/GenBank/DDBJ whole genome shotgun (WGS) entry which is preliminary data.</text>
</comment>
<feature type="non-terminal residue" evidence="3">
    <location>
        <position position="120"/>
    </location>
</feature>
<dbReference type="Proteomes" id="UP000682733">
    <property type="component" value="Unassembled WGS sequence"/>
</dbReference>
<dbReference type="PROSITE" id="PS50132">
    <property type="entry name" value="RGS"/>
    <property type="match status" value="1"/>
</dbReference>
<dbReference type="InterPro" id="IPR015212">
    <property type="entry name" value="RGS-like_dom"/>
</dbReference>
<accession>A0A8S2X731</accession>
<dbReference type="InterPro" id="IPR016137">
    <property type="entry name" value="RGS"/>
</dbReference>
<dbReference type="Pfam" id="PF09128">
    <property type="entry name" value="RGS-like"/>
    <property type="match status" value="1"/>
</dbReference>
<dbReference type="AlphaFoldDB" id="A0A8S2X731"/>
<dbReference type="SUPFAM" id="SSF48097">
    <property type="entry name" value="Regulator of G-protein signaling, RGS"/>
    <property type="match status" value="1"/>
</dbReference>
<dbReference type="Gene3D" id="1.10.167.10">
    <property type="entry name" value="Regulator of G-protein Signalling 4, domain 2"/>
    <property type="match status" value="1"/>
</dbReference>
<dbReference type="InterPro" id="IPR044926">
    <property type="entry name" value="RGS_subdomain_2"/>
</dbReference>
<proteinExistence type="predicted"/>
<dbReference type="Proteomes" id="UP000677228">
    <property type="component" value="Unassembled WGS sequence"/>
</dbReference>
<protein>
    <recommendedName>
        <fullName evidence="1">RGS domain-containing protein</fullName>
    </recommendedName>
</protein>
<gene>
    <name evidence="2" type="ORF">OVA965_LOCUS44408</name>
    <name evidence="3" type="ORF">TMI583_LOCUS47193</name>
</gene>
<dbReference type="EMBL" id="CAJNOK010063214">
    <property type="protein sequence ID" value="CAF1643266.1"/>
    <property type="molecule type" value="Genomic_DNA"/>
</dbReference>
<evidence type="ECO:0000313" key="3">
    <source>
        <dbReference type="EMBL" id="CAF4482139.1"/>
    </source>
</evidence>
<dbReference type="InterPro" id="IPR036305">
    <property type="entry name" value="RGS_sf"/>
</dbReference>
<evidence type="ECO:0000313" key="4">
    <source>
        <dbReference type="Proteomes" id="UP000682733"/>
    </source>
</evidence>
<dbReference type="GO" id="GO:0005085">
    <property type="term" value="F:guanyl-nucleotide exchange factor activity"/>
    <property type="evidence" value="ECO:0007669"/>
    <property type="project" value="InterPro"/>
</dbReference>
<evidence type="ECO:0000313" key="2">
    <source>
        <dbReference type="EMBL" id="CAF1643266.1"/>
    </source>
</evidence>
<reference evidence="3" key="1">
    <citation type="submission" date="2021-02" db="EMBL/GenBank/DDBJ databases">
        <authorList>
            <person name="Nowell W R."/>
        </authorList>
    </citation>
    <scope>NUCLEOTIDE SEQUENCE</scope>
</reference>
<sequence length="120" mass="14368">LSANWAPLTVFLNFLLTTTNNDPSYLLFYIFIEELMRLRKTDKNELIRWIFEIHSTFTMNGSPLYINLPQQQVDSLNRYFDNSETSREEDTKTLFNDAKEYAKNYITQNQLTEFNHKRTL</sequence>
<organism evidence="3 4">
    <name type="scientific">Didymodactylos carnosus</name>
    <dbReference type="NCBI Taxonomy" id="1234261"/>
    <lineage>
        <taxon>Eukaryota</taxon>
        <taxon>Metazoa</taxon>
        <taxon>Spiralia</taxon>
        <taxon>Gnathifera</taxon>
        <taxon>Rotifera</taxon>
        <taxon>Eurotatoria</taxon>
        <taxon>Bdelloidea</taxon>
        <taxon>Philodinida</taxon>
        <taxon>Philodinidae</taxon>
        <taxon>Didymodactylos</taxon>
    </lineage>
</organism>
<dbReference type="GO" id="GO:0007186">
    <property type="term" value="P:G protein-coupled receptor signaling pathway"/>
    <property type="evidence" value="ECO:0007669"/>
    <property type="project" value="TreeGrafter"/>
</dbReference>